<gene>
    <name evidence="5" type="ORF">ACFSJU_04745</name>
</gene>
<dbReference type="Proteomes" id="UP001597387">
    <property type="component" value="Unassembled WGS sequence"/>
</dbReference>
<dbReference type="PANTHER" id="PTHR30329:SF21">
    <property type="entry name" value="LIPOPROTEIN YIAD-RELATED"/>
    <property type="match status" value="1"/>
</dbReference>
<dbReference type="Gene3D" id="2.60.40.1120">
    <property type="entry name" value="Carboxypeptidase-like, regulatory domain"/>
    <property type="match status" value="1"/>
</dbReference>
<proteinExistence type="predicted"/>
<evidence type="ECO:0000313" key="6">
    <source>
        <dbReference type="Proteomes" id="UP001597387"/>
    </source>
</evidence>
<dbReference type="InterPro" id="IPR006665">
    <property type="entry name" value="OmpA-like"/>
</dbReference>
<dbReference type="PROSITE" id="PS51123">
    <property type="entry name" value="OMPA_2"/>
    <property type="match status" value="1"/>
</dbReference>
<feature type="chain" id="PRO_5045419258" evidence="3">
    <location>
        <begin position="20"/>
        <end position="393"/>
    </location>
</feature>
<dbReference type="SUPFAM" id="SSF103088">
    <property type="entry name" value="OmpA-like"/>
    <property type="match status" value="1"/>
</dbReference>
<comment type="caution">
    <text evidence="5">The sequence shown here is derived from an EMBL/GenBank/DDBJ whole genome shotgun (WGS) entry which is preliminary data.</text>
</comment>
<dbReference type="CDD" id="cd07185">
    <property type="entry name" value="OmpA_C-like"/>
    <property type="match status" value="1"/>
</dbReference>
<dbReference type="RefSeq" id="WP_379125469.1">
    <property type="nucleotide sequence ID" value="NZ_JBHUHZ010000001.1"/>
</dbReference>
<dbReference type="Pfam" id="PF00691">
    <property type="entry name" value="OmpA"/>
    <property type="match status" value="1"/>
</dbReference>
<evidence type="ECO:0000259" key="4">
    <source>
        <dbReference type="PROSITE" id="PS51123"/>
    </source>
</evidence>
<protein>
    <submittedName>
        <fullName evidence="5">OmpA family protein</fullName>
    </submittedName>
</protein>
<feature type="signal peptide" evidence="3">
    <location>
        <begin position="1"/>
        <end position="19"/>
    </location>
</feature>
<organism evidence="5 6">
    <name type="scientific">Paradesertivirga mongoliensis</name>
    <dbReference type="NCBI Taxonomy" id="2100740"/>
    <lineage>
        <taxon>Bacteria</taxon>
        <taxon>Pseudomonadati</taxon>
        <taxon>Bacteroidota</taxon>
        <taxon>Sphingobacteriia</taxon>
        <taxon>Sphingobacteriales</taxon>
        <taxon>Sphingobacteriaceae</taxon>
        <taxon>Paradesertivirga</taxon>
    </lineage>
</organism>
<keyword evidence="6" id="KW-1185">Reference proteome</keyword>
<dbReference type="EMBL" id="JBHUHZ010000001">
    <property type="protein sequence ID" value="MFD2161689.1"/>
    <property type="molecule type" value="Genomic_DNA"/>
</dbReference>
<dbReference type="InterPro" id="IPR050330">
    <property type="entry name" value="Bact_OuterMem_StrucFunc"/>
</dbReference>
<reference evidence="6" key="1">
    <citation type="journal article" date="2019" name="Int. J. Syst. Evol. Microbiol.">
        <title>The Global Catalogue of Microorganisms (GCM) 10K type strain sequencing project: providing services to taxonomists for standard genome sequencing and annotation.</title>
        <authorList>
            <consortium name="The Broad Institute Genomics Platform"/>
            <consortium name="The Broad Institute Genome Sequencing Center for Infectious Disease"/>
            <person name="Wu L."/>
            <person name="Ma J."/>
        </authorList>
    </citation>
    <scope>NUCLEOTIDE SEQUENCE [LARGE SCALE GENOMIC DNA]</scope>
    <source>
        <strain evidence="6">KCTC 42217</strain>
    </source>
</reference>
<accession>A0ABW4ZI39</accession>
<evidence type="ECO:0000256" key="3">
    <source>
        <dbReference type="SAM" id="SignalP"/>
    </source>
</evidence>
<dbReference type="InterPro" id="IPR036737">
    <property type="entry name" value="OmpA-like_sf"/>
</dbReference>
<evidence type="ECO:0000313" key="5">
    <source>
        <dbReference type="EMBL" id="MFD2161689.1"/>
    </source>
</evidence>
<feature type="domain" description="OmpA-like" evidence="4">
    <location>
        <begin position="277"/>
        <end position="393"/>
    </location>
</feature>
<evidence type="ECO:0000256" key="1">
    <source>
        <dbReference type="PROSITE-ProRule" id="PRU00473"/>
    </source>
</evidence>
<feature type="region of interest" description="Disordered" evidence="2">
    <location>
        <begin position="122"/>
        <end position="144"/>
    </location>
</feature>
<dbReference type="PANTHER" id="PTHR30329">
    <property type="entry name" value="STATOR ELEMENT OF FLAGELLAR MOTOR COMPLEX"/>
    <property type="match status" value="1"/>
</dbReference>
<keyword evidence="1" id="KW-0472">Membrane</keyword>
<evidence type="ECO:0000256" key="2">
    <source>
        <dbReference type="SAM" id="MobiDB-lite"/>
    </source>
</evidence>
<dbReference type="Gene3D" id="3.30.1330.60">
    <property type="entry name" value="OmpA-like domain"/>
    <property type="match status" value="1"/>
</dbReference>
<sequence length="393" mass="44080">MIRLLTFILLIFSFSGSQGQSPHSASADLPGAKQIFVNTPYSFSSSPKGFGLSQEFPRSTKKSAYYFEQERNTIWLALDIPFNGILTFEIKPHRASDDYDWMLFENNPNLKENIKQDKPLLLRSNNSRNDPKIQGKTGTKDGAWPIFEAPGPGRSYSKAILVKRGQRLALIIDNIYESGAGFDFVCELRPRIISYRMLSGAVADENTGTPLGAQIFCEDDSTGVRLAETVAEKNGTYKLQIPAGRPLNITAAFPGYLFETSDLDLDATVQDFKLSKIEDTQKLLLFNIHFRPDKDLLSPNSEPELGRLVEFLKIRKNWNIRITGHTNNNPFADAGYLQRLSFNRAIAVKQYLMKKGIAEKRLSCAGMGGKRPIVSGNAEQSWQNLRVEVTLTR</sequence>
<keyword evidence="3" id="KW-0732">Signal</keyword>
<name>A0ABW4ZI39_9SPHI</name>